<keyword evidence="1" id="KW-0479">Metal-binding</keyword>
<dbReference type="AlphaFoldDB" id="A0A0M2V243"/>
<keyword evidence="2" id="KW-0560">Oxidoreductase</keyword>
<dbReference type="Pfam" id="PF07732">
    <property type="entry name" value="Cu-oxidase_3"/>
    <property type="match status" value="1"/>
</dbReference>
<dbReference type="PANTHER" id="PTHR11709:SF394">
    <property type="entry name" value="FI03373P-RELATED"/>
    <property type="match status" value="1"/>
</dbReference>
<name>A0A0M2V243_9BACT</name>
<evidence type="ECO:0000313" key="7">
    <source>
        <dbReference type="EMBL" id="KKO21196.1"/>
    </source>
</evidence>
<dbReference type="PANTHER" id="PTHR11709">
    <property type="entry name" value="MULTI-COPPER OXIDASE"/>
    <property type="match status" value="1"/>
</dbReference>
<evidence type="ECO:0000256" key="3">
    <source>
        <dbReference type="ARBA" id="ARBA00023008"/>
    </source>
</evidence>
<dbReference type="GO" id="GO:0016491">
    <property type="term" value="F:oxidoreductase activity"/>
    <property type="evidence" value="ECO:0007669"/>
    <property type="project" value="UniProtKB-KW"/>
</dbReference>
<dbReference type="Proteomes" id="UP000034954">
    <property type="component" value="Unassembled WGS sequence"/>
</dbReference>
<feature type="domain" description="Plastocyanin-like" evidence="6">
    <location>
        <begin position="157"/>
        <end position="224"/>
    </location>
</feature>
<reference evidence="7 8" key="1">
    <citation type="journal article" date="2013" name="BMC Microbiol.">
        <title>Identification of the type II cytochrome c maturation pathway in anammox bacteria by comparative genomics.</title>
        <authorList>
            <person name="Ferousi C."/>
            <person name="Speth D.R."/>
            <person name="Reimann J."/>
            <person name="Op den Camp H.J."/>
            <person name="Allen J.W."/>
            <person name="Keltjens J.T."/>
            <person name="Jetten M.S."/>
        </authorList>
    </citation>
    <scope>NUCLEOTIDE SEQUENCE [LARGE SCALE GENOMIC DNA]</scope>
    <source>
        <strain evidence="7">RU1</strain>
    </source>
</reference>
<sequence>MKTLKNLLGVAAAVVCMGFATSFAAPDVFAGEAKKAEDWNMTQDELEEEALIDVTNGDVLGERAKDGAWEFHLYTTDGYIEMTNGELVWVFGYTHAKGSFENVGEVTTKEDAERLLEPVKVPSDPLHLFVGEKARIVLHNSGMHYAEEHSGINHVAHTIHFHGLDLAPAVDGVPSLPVDPVLEHKSFTYELTPQYEGSFMAHCHVDSFNHILAGMYFPLIVHHDRTKTAYGYKYDRDYTLFVSELSSTANEQLQESGVVHGLQDWKADYFLINGRTYTDNLFHPRSVINDPRSRIVCYEDEVVLLRFMAIGADHVFAFHPHGYHMEVIALDGRKLKSTYEKDTLCIASGERIDVLVRIPHFASQRKCLSCNLGAGISIMHDHNLRGMVSTGKYPMGALTIFDVKSKAKPVKPDEPLIKEGKPYNPLEH</sequence>
<keyword evidence="4" id="KW-0732">Signal</keyword>
<dbReference type="Gene3D" id="2.60.40.420">
    <property type="entry name" value="Cupredoxins - blue copper proteins"/>
    <property type="match status" value="1"/>
</dbReference>
<organism evidence="7 8">
    <name type="scientific">Candidatus Brocadia fulgida</name>
    <dbReference type="NCBI Taxonomy" id="380242"/>
    <lineage>
        <taxon>Bacteria</taxon>
        <taxon>Pseudomonadati</taxon>
        <taxon>Planctomycetota</taxon>
        <taxon>Candidatus Brocadiia</taxon>
        <taxon>Candidatus Brocadiales</taxon>
        <taxon>Candidatus Brocadiaceae</taxon>
        <taxon>Candidatus Brocadia</taxon>
    </lineage>
</organism>
<evidence type="ECO:0000256" key="1">
    <source>
        <dbReference type="ARBA" id="ARBA00022723"/>
    </source>
</evidence>
<evidence type="ECO:0000313" key="8">
    <source>
        <dbReference type="Proteomes" id="UP000034954"/>
    </source>
</evidence>
<dbReference type="InterPro" id="IPR008972">
    <property type="entry name" value="Cupredoxin"/>
</dbReference>
<dbReference type="InterPro" id="IPR011707">
    <property type="entry name" value="Cu-oxidase-like_N"/>
</dbReference>
<feature type="domain" description="Plastocyanin-like" evidence="5">
    <location>
        <begin position="237"/>
        <end position="359"/>
    </location>
</feature>
<evidence type="ECO:0000256" key="2">
    <source>
        <dbReference type="ARBA" id="ARBA00023002"/>
    </source>
</evidence>
<evidence type="ECO:0000259" key="6">
    <source>
        <dbReference type="Pfam" id="PF07732"/>
    </source>
</evidence>
<evidence type="ECO:0000256" key="4">
    <source>
        <dbReference type="SAM" id="SignalP"/>
    </source>
</evidence>
<dbReference type="InterPro" id="IPR001117">
    <property type="entry name" value="Cu-oxidase_2nd"/>
</dbReference>
<keyword evidence="8" id="KW-1185">Reference proteome</keyword>
<keyword evidence="3" id="KW-0186">Copper</keyword>
<gene>
    <name evidence="7" type="ORF">BROFUL_00078</name>
</gene>
<protein>
    <submittedName>
        <fullName evidence="7">Multicopper oxidase</fullName>
    </submittedName>
</protein>
<dbReference type="Pfam" id="PF00394">
    <property type="entry name" value="Cu-oxidase"/>
    <property type="match status" value="1"/>
</dbReference>
<dbReference type="GO" id="GO:0005507">
    <property type="term" value="F:copper ion binding"/>
    <property type="evidence" value="ECO:0007669"/>
    <property type="project" value="InterPro"/>
</dbReference>
<comment type="caution">
    <text evidence="7">The sequence shown here is derived from an EMBL/GenBank/DDBJ whole genome shotgun (WGS) entry which is preliminary data.</text>
</comment>
<accession>A0A0M2V243</accession>
<proteinExistence type="predicted"/>
<dbReference type="EMBL" id="LAQJ01000008">
    <property type="protein sequence ID" value="KKO21196.1"/>
    <property type="molecule type" value="Genomic_DNA"/>
</dbReference>
<evidence type="ECO:0000259" key="5">
    <source>
        <dbReference type="Pfam" id="PF00394"/>
    </source>
</evidence>
<feature type="signal peptide" evidence="4">
    <location>
        <begin position="1"/>
        <end position="24"/>
    </location>
</feature>
<dbReference type="SUPFAM" id="SSF49503">
    <property type="entry name" value="Cupredoxins"/>
    <property type="match status" value="2"/>
</dbReference>
<dbReference type="InterPro" id="IPR045087">
    <property type="entry name" value="Cu-oxidase_fam"/>
</dbReference>
<feature type="chain" id="PRO_5005644398" evidence="4">
    <location>
        <begin position="25"/>
        <end position="428"/>
    </location>
</feature>